<feature type="domain" description="O-methyltransferase C-terminal" evidence="4">
    <location>
        <begin position="261"/>
        <end position="410"/>
    </location>
</feature>
<dbReference type="STRING" id="1392247.A0A3N4KR50"/>
<keyword evidence="6" id="KW-1185">Reference proteome</keyword>
<dbReference type="OrthoDB" id="1606438at2759"/>
<evidence type="ECO:0000313" key="6">
    <source>
        <dbReference type="Proteomes" id="UP000277580"/>
    </source>
</evidence>
<dbReference type="InterPro" id="IPR036388">
    <property type="entry name" value="WH-like_DNA-bd_sf"/>
</dbReference>
<dbReference type="SUPFAM" id="SSF46785">
    <property type="entry name" value="Winged helix' DNA-binding domain"/>
    <property type="match status" value="1"/>
</dbReference>
<sequence length="445" mass="49988">MLPENPNSHIGINATSISQQTTPSLLELAEQVAAAATAIAKQLREKNVAEPRLHPPCAGLPDDPEIKEARQQLLVASRALGVLSHDPLSHLRETILQFNECAALVLVVDWKIAHILELDGTPMHISEIAKRAGAAADEYKLVSALRMLTTQYIFAELKPGYFAHNSSSVYLAREETELLIGHCNEVLVPSAFKVSEAMRKWPASTNPTETAFTIGHKTSSPFFPWLLEHPAHITRFNKIMRVMAESSYARLRSVYPWRSLGKSTIVDLAGGNGHISHQIAYEAPELRFVLADLENAVKDAKETCPVELKDRFEYRVVDFFEKMTIPADVYFMRMILHFMSDEDCVRVVKNIVPAMKKGSRILVADGIIPKCDVMPDPKHRYVFNQNWNMIQIMNARERTFAEVQKIFAQADLRFRLKQWGEAGGPPSSEIIEAVLADEPAVKWKL</sequence>
<reference evidence="5 6" key="1">
    <citation type="journal article" date="2018" name="Nat. Ecol. Evol.">
        <title>Pezizomycetes genomes reveal the molecular basis of ectomycorrhizal truffle lifestyle.</title>
        <authorList>
            <person name="Murat C."/>
            <person name="Payen T."/>
            <person name="Noel B."/>
            <person name="Kuo A."/>
            <person name="Morin E."/>
            <person name="Chen J."/>
            <person name="Kohler A."/>
            <person name="Krizsan K."/>
            <person name="Balestrini R."/>
            <person name="Da Silva C."/>
            <person name="Montanini B."/>
            <person name="Hainaut M."/>
            <person name="Levati E."/>
            <person name="Barry K.W."/>
            <person name="Belfiori B."/>
            <person name="Cichocki N."/>
            <person name="Clum A."/>
            <person name="Dockter R.B."/>
            <person name="Fauchery L."/>
            <person name="Guy J."/>
            <person name="Iotti M."/>
            <person name="Le Tacon F."/>
            <person name="Lindquist E.A."/>
            <person name="Lipzen A."/>
            <person name="Malagnac F."/>
            <person name="Mello A."/>
            <person name="Molinier V."/>
            <person name="Miyauchi S."/>
            <person name="Poulain J."/>
            <person name="Riccioni C."/>
            <person name="Rubini A."/>
            <person name="Sitrit Y."/>
            <person name="Splivallo R."/>
            <person name="Traeger S."/>
            <person name="Wang M."/>
            <person name="Zifcakova L."/>
            <person name="Wipf D."/>
            <person name="Zambonelli A."/>
            <person name="Paolocci F."/>
            <person name="Nowrousian M."/>
            <person name="Ottonello S."/>
            <person name="Baldrian P."/>
            <person name="Spatafora J.W."/>
            <person name="Henrissat B."/>
            <person name="Nagy L.G."/>
            <person name="Aury J.M."/>
            <person name="Wincker P."/>
            <person name="Grigoriev I.V."/>
            <person name="Bonfante P."/>
            <person name="Martin F.M."/>
        </authorList>
    </citation>
    <scope>NUCLEOTIDE SEQUENCE [LARGE SCALE GENOMIC DNA]</scope>
    <source>
        <strain evidence="5 6">CCBAS932</strain>
    </source>
</reference>
<protein>
    <submittedName>
        <fullName evidence="5">S-adenosyl-L-methionine-dependent methyltransferase</fullName>
    </submittedName>
</protein>
<dbReference type="InterPro" id="IPR036390">
    <property type="entry name" value="WH_DNA-bd_sf"/>
</dbReference>
<organism evidence="5 6">
    <name type="scientific">Morchella conica CCBAS932</name>
    <dbReference type="NCBI Taxonomy" id="1392247"/>
    <lineage>
        <taxon>Eukaryota</taxon>
        <taxon>Fungi</taxon>
        <taxon>Dikarya</taxon>
        <taxon>Ascomycota</taxon>
        <taxon>Pezizomycotina</taxon>
        <taxon>Pezizomycetes</taxon>
        <taxon>Pezizales</taxon>
        <taxon>Morchellaceae</taxon>
        <taxon>Morchella</taxon>
    </lineage>
</organism>
<dbReference type="AlphaFoldDB" id="A0A3N4KR50"/>
<keyword evidence="1 5" id="KW-0489">Methyltransferase</keyword>
<name>A0A3N4KR50_9PEZI</name>
<evidence type="ECO:0000313" key="5">
    <source>
        <dbReference type="EMBL" id="RPB12980.1"/>
    </source>
</evidence>
<evidence type="ECO:0000256" key="1">
    <source>
        <dbReference type="ARBA" id="ARBA00022603"/>
    </source>
</evidence>
<dbReference type="Gene3D" id="3.40.50.150">
    <property type="entry name" value="Vaccinia Virus protein VP39"/>
    <property type="match status" value="1"/>
</dbReference>
<dbReference type="Gene3D" id="1.10.10.10">
    <property type="entry name" value="Winged helix-like DNA-binding domain superfamily/Winged helix DNA-binding domain"/>
    <property type="match status" value="1"/>
</dbReference>
<dbReference type="GO" id="GO:0008171">
    <property type="term" value="F:O-methyltransferase activity"/>
    <property type="evidence" value="ECO:0007669"/>
    <property type="project" value="InterPro"/>
</dbReference>
<dbReference type="SUPFAM" id="SSF53335">
    <property type="entry name" value="S-adenosyl-L-methionine-dependent methyltransferases"/>
    <property type="match status" value="1"/>
</dbReference>
<dbReference type="GO" id="GO:0032259">
    <property type="term" value="P:methylation"/>
    <property type="evidence" value="ECO:0007669"/>
    <property type="project" value="UniProtKB-KW"/>
</dbReference>
<dbReference type="InParanoid" id="A0A3N4KR50"/>
<dbReference type="Pfam" id="PF00891">
    <property type="entry name" value="Methyltransf_2"/>
    <property type="match status" value="1"/>
</dbReference>
<dbReference type="PANTHER" id="PTHR43712">
    <property type="entry name" value="PUTATIVE (AFU_ORTHOLOGUE AFUA_4G14580)-RELATED"/>
    <property type="match status" value="1"/>
</dbReference>
<dbReference type="PROSITE" id="PS51683">
    <property type="entry name" value="SAM_OMT_II"/>
    <property type="match status" value="1"/>
</dbReference>
<accession>A0A3N4KR50</accession>
<dbReference type="InterPro" id="IPR001077">
    <property type="entry name" value="COMT_C"/>
</dbReference>
<dbReference type="InterPro" id="IPR016461">
    <property type="entry name" value="COMT-like"/>
</dbReference>
<dbReference type="Proteomes" id="UP000277580">
    <property type="component" value="Unassembled WGS sequence"/>
</dbReference>
<gene>
    <name evidence="5" type="ORF">P167DRAFT_605270</name>
</gene>
<evidence type="ECO:0000259" key="4">
    <source>
        <dbReference type="Pfam" id="PF00891"/>
    </source>
</evidence>
<dbReference type="InterPro" id="IPR029063">
    <property type="entry name" value="SAM-dependent_MTases_sf"/>
</dbReference>
<evidence type="ECO:0000256" key="2">
    <source>
        <dbReference type="ARBA" id="ARBA00022679"/>
    </source>
</evidence>
<keyword evidence="2 5" id="KW-0808">Transferase</keyword>
<dbReference type="EMBL" id="ML119125">
    <property type="protein sequence ID" value="RPB12980.1"/>
    <property type="molecule type" value="Genomic_DNA"/>
</dbReference>
<evidence type="ECO:0000256" key="3">
    <source>
        <dbReference type="ARBA" id="ARBA00022691"/>
    </source>
</evidence>
<dbReference type="PANTHER" id="PTHR43712:SF5">
    <property type="entry name" value="O-METHYLTRANSFERASE ASQN-RELATED"/>
    <property type="match status" value="1"/>
</dbReference>
<proteinExistence type="predicted"/>
<keyword evidence="3" id="KW-0949">S-adenosyl-L-methionine</keyword>
<dbReference type="CDD" id="cd02440">
    <property type="entry name" value="AdoMet_MTases"/>
    <property type="match status" value="1"/>
</dbReference>